<sequence>MNKNLYYLISLSGAYDSQSFWKTKDIEKMDTVLNKPALDCIYTDCTDILGSLYFCSDDARTELEKRLAYIPVNALHFIDSGDYHYVSLLFLQRINRPFSLLLFDHHSDCMESAFGGGLLTCGSWVLHALENLPNLKKAVLVGPADEDKTAEQLLKDSRITWVTEAEFEQQKEALCKELSKWPVYISLDKDVLNKEEAVTDWSQGTMQLSQILCFLTDAKKSGAIFLGMDVCGEQKVSPEGFHLDEENGANLNSSTNEKIKFYQKDLTFSL</sequence>
<comment type="similarity">
    <text evidence="1">Belongs to the arginase family.</text>
</comment>
<comment type="caution">
    <text evidence="2">The sequence shown here is derived from an EMBL/GenBank/DDBJ whole genome shotgun (WGS) entry which is preliminary data.</text>
</comment>
<dbReference type="InterPro" id="IPR006035">
    <property type="entry name" value="Ureohydrolase"/>
</dbReference>
<protein>
    <submittedName>
        <fullName evidence="2">Arginase family protein</fullName>
    </submittedName>
</protein>
<dbReference type="InterPro" id="IPR023696">
    <property type="entry name" value="Ureohydrolase_dom_sf"/>
</dbReference>
<dbReference type="GO" id="GO:0046872">
    <property type="term" value="F:metal ion binding"/>
    <property type="evidence" value="ECO:0007669"/>
    <property type="project" value="InterPro"/>
</dbReference>
<dbReference type="AlphaFoldDB" id="A0AAE3JAU5"/>
<gene>
    <name evidence="2" type="ORF">LKD48_02825</name>
</gene>
<dbReference type="Proteomes" id="UP001198200">
    <property type="component" value="Unassembled WGS sequence"/>
</dbReference>
<dbReference type="EMBL" id="JAJEQN010000005">
    <property type="protein sequence ID" value="MCC2220585.1"/>
    <property type="molecule type" value="Genomic_DNA"/>
</dbReference>
<evidence type="ECO:0000313" key="2">
    <source>
        <dbReference type="EMBL" id="MCC2220585.1"/>
    </source>
</evidence>
<name>A0AAE3JAU5_9FIRM</name>
<dbReference type="SUPFAM" id="SSF52768">
    <property type="entry name" value="Arginase/deacetylase"/>
    <property type="match status" value="1"/>
</dbReference>
<evidence type="ECO:0000313" key="3">
    <source>
        <dbReference type="Proteomes" id="UP001198200"/>
    </source>
</evidence>
<dbReference type="Pfam" id="PF00491">
    <property type="entry name" value="Arginase"/>
    <property type="match status" value="1"/>
</dbReference>
<dbReference type="RefSeq" id="WP_308731124.1">
    <property type="nucleotide sequence ID" value="NZ_JAJEQN010000005.1"/>
</dbReference>
<proteinExistence type="inferred from homology"/>
<evidence type="ECO:0000256" key="1">
    <source>
        <dbReference type="PROSITE-ProRule" id="PRU00742"/>
    </source>
</evidence>
<dbReference type="GO" id="GO:0016813">
    <property type="term" value="F:hydrolase activity, acting on carbon-nitrogen (but not peptide) bonds, in linear amidines"/>
    <property type="evidence" value="ECO:0007669"/>
    <property type="project" value="UniProtKB-ARBA"/>
</dbReference>
<keyword evidence="3" id="KW-1185">Reference proteome</keyword>
<organism evidence="2 3">
    <name type="scientific">Anthropogastromicrobium aceti</name>
    <dbReference type="NCBI Taxonomy" id="2981768"/>
    <lineage>
        <taxon>Bacteria</taxon>
        <taxon>Bacillati</taxon>
        <taxon>Bacillota</taxon>
        <taxon>Clostridia</taxon>
        <taxon>Lachnospirales</taxon>
        <taxon>Lachnospiraceae</taxon>
        <taxon>Anthropogastromicrobium</taxon>
    </lineage>
</organism>
<dbReference type="Gene3D" id="3.40.800.10">
    <property type="entry name" value="Ureohydrolase domain"/>
    <property type="match status" value="1"/>
</dbReference>
<accession>A0AAE3JAU5</accession>
<dbReference type="PROSITE" id="PS51409">
    <property type="entry name" value="ARGINASE_2"/>
    <property type="match status" value="1"/>
</dbReference>
<reference evidence="2 3" key="1">
    <citation type="submission" date="2021-10" db="EMBL/GenBank/DDBJ databases">
        <title>Anaerobic single-cell dispensing facilitates the cultivation of human gut bacteria.</title>
        <authorList>
            <person name="Afrizal A."/>
        </authorList>
    </citation>
    <scope>NUCLEOTIDE SEQUENCE [LARGE SCALE GENOMIC DNA]</scope>
    <source>
        <strain evidence="2 3">CLA-AA-H224</strain>
    </source>
</reference>